<keyword evidence="3" id="KW-1185">Reference proteome</keyword>
<protein>
    <recommendedName>
        <fullName evidence="4">Band 7 domain-containing protein</fullName>
    </recommendedName>
</protein>
<reference evidence="3" key="1">
    <citation type="submission" date="2022-12" db="EMBL/GenBank/DDBJ databases">
        <authorList>
            <person name="Mo P."/>
        </authorList>
    </citation>
    <scope>NUCLEOTIDE SEQUENCE [LARGE SCALE GENOMIC DNA]</scope>
    <source>
        <strain evidence="3">HUAS 3-15</strain>
    </source>
</reference>
<gene>
    <name evidence="2" type="ORF">O1G21_27800</name>
</gene>
<feature type="compositionally biased region" description="Basic and acidic residues" evidence="1">
    <location>
        <begin position="289"/>
        <end position="303"/>
    </location>
</feature>
<proteinExistence type="predicted"/>
<organism evidence="2 3">
    <name type="scientific">Kitasatospora cathayae</name>
    <dbReference type="NCBI Taxonomy" id="3004092"/>
    <lineage>
        <taxon>Bacteria</taxon>
        <taxon>Bacillati</taxon>
        <taxon>Actinomycetota</taxon>
        <taxon>Actinomycetes</taxon>
        <taxon>Kitasatosporales</taxon>
        <taxon>Streptomycetaceae</taxon>
        <taxon>Kitasatospora</taxon>
    </lineage>
</organism>
<accession>A0ABY7Q9E3</accession>
<evidence type="ECO:0000256" key="1">
    <source>
        <dbReference type="SAM" id="MobiDB-lite"/>
    </source>
</evidence>
<evidence type="ECO:0000313" key="2">
    <source>
        <dbReference type="EMBL" id="WBP89272.1"/>
    </source>
</evidence>
<dbReference type="EMBL" id="CP115450">
    <property type="protein sequence ID" value="WBP89272.1"/>
    <property type="molecule type" value="Genomic_DNA"/>
</dbReference>
<name>A0ABY7Q9E3_9ACTN</name>
<dbReference type="Proteomes" id="UP001212821">
    <property type="component" value="Chromosome"/>
</dbReference>
<feature type="compositionally biased region" description="Basic and acidic residues" evidence="1">
    <location>
        <begin position="353"/>
        <end position="368"/>
    </location>
</feature>
<sequence>MDSSTYDPVLAQERLAWLRLLNPLRSPEPGRALVLVPNDGPALTVRPGEEISDAWVGRYQTAYTVDTTEHRLVLEIPLLSRDPTFAFRSEVALVCAVVDPAEVVARGIRDMSDALFDHMRRMLRAVSRDYDIAEFHEAEAALNRRVRDFTGDTAVRLRNIHVELLVDEDEVAISGRTYRDVVRETRLAGMRRQRHLDMLRADGFEGLIAEIMEREGPRAAQELIAKAEAEEREELMRTFKLVLERGDADREPFEVANTERMVLGRLLGGSEAPFGGTRASRVRGGMADRAVEDRSRGWAEDRPATVLPGEVVPPSITGPPDDEPLADKVPLDKAPTGADGGYGVRRPGPGPGPDRRTGARAGEAEQPRASRVRGVQRVRPADGGGR</sequence>
<feature type="region of interest" description="Disordered" evidence="1">
    <location>
        <begin position="268"/>
        <end position="386"/>
    </location>
</feature>
<dbReference type="RefSeq" id="WP_270147492.1">
    <property type="nucleotide sequence ID" value="NZ_CP115450.1"/>
</dbReference>
<evidence type="ECO:0000313" key="3">
    <source>
        <dbReference type="Proteomes" id="UP001212821"/>
    </source>
</evidence>
<evidence type="ECO:0008006" key="4">
    <source>
        <dbReference type="Google" id="ProtNLM"/>
    </source>
</evidence>